<dbReference type="EMBL" id="CP002404">
    <property type="protein sequence ID" value="ADU24098.1"/>
    <property type="molecule type" value="Genomic_DNA"/>
</dbReference>
<evidence type="ECO:0000313" key="2">
    <source>
        <dbReference type="Proteomes" id="UP000006919"/>
    </source>
</evidence>
<dbReference type="AlphaFoldDB" id="E6UKA2"/>
<sequence length="111" mass="13156">MAGYNYKLNMSNNAVEAYEKGAKPYNEWSLAEIIDKVLDIYDPEEHAFDINKLVNTPLKAVKLCVLSYSSWHHTTKKYKETEFYFVDRKKLLMLTDKDIDKYVDFVMQKEM</sequence>
<gene>
    <name evidence="1" type="ordered locus">Rumal_3659</name>
</gene>
<proteinExistence type="predicted"/>
<dbReference type="HOGENOM" id="CLU_2156497_0_0_9"/>
<dbReference type="Proteomes" id="UP000006919">
    <property type="component" value="Plasmid pRUMAL01"/>
</dbReference>
<dbReference type="KEGG" id="ral:Rumal_3659"/>
<protein>
    <submittedName>
        <fullName evidence="1">Uncharacterized protein</fullName>
    </submittedName>
</protein>
<accession>E6UKA2</accession>
<evidence type="ECO:0000313" key="1">
    <source>
        <dbReference type="EMBL" id="ADU24098.1"/>
    </source>
</evidence>
<keyword evidence="1" id="KW-0614">Plasmid</keyword>
<reference evidence="2" key="1">
    <citation type="journal article" date="2011" name="J. Bacteriol.">
        <title>Complete genome of the cellulolytic ruminal bacterium Ruminococcus albus 7.</title>
        <authorList>
            <person name="Suen G."/>
            <person name="Stevenson D.M."/>
            <person name="Bruce D.C."/>
            <person name="Chertkov O."/>
            <person name="Copeland A."/>
            <person name="Cheng J.F."/>
            <person name="Detter C."/>
            <person name="Detter J.C."/>
            <person name="Goodwin L.A."/>
            <person name="Han C.S."/>
            <person name="Hauser L.J."/>
            <person name="Ivanova N.N."/>
            <person name="Kyrpides N.C."/>
            <person name="Land M.L."/>
            <person name="Lapidus A."/>
            <person name="Lucas S."/>
            <person name="Ovchinnikova G."/>
            <person name="Pitluck S."/>
            <person name="Tapia R."/>
            <person name="Woyke T."/>
            <person name="Boyum J."/>
            <person name="Mead D."/>
            <person name="Weimer P.J."/>
        </authorList>
    </citation>
    <scope>NUCLEOTIDE SEQUENCE [LARGE SCALE GENOMIC DNA]</scope>
    <source>
        <strain evidence="2">ATCC 27210 / DSM 20455 / JCM 14654 / NCDO 2250 / 7</strain>
        <plasmid evidence="2">pRUMAL01</plasmid>
    </source>
</reference>
<organism evidence="1 2">
    <name type="scientific">Ruminococcus albus (strain ATCC 27210 / DSM 20455 / JCM 14654 / NCDO 2250 / 7)</name>
    <dbReference type="NCBI Taxonomy" id="697329"/>
    <lineage>
        <taxon>Bacteria</taxon>
        <taxon>Bacillati</taxon>
        <taxon>Bacillota</taxon>
        <taxon>Clostridia</taxon>
        <taxon>Eubacteriales</taxon>
        <taxon>Oscillospiraceae</taxon>
        <taxon>Ruminococcus</taxon>
    </lineage>
</organism>
<name>E6UKA2_RUMA7</name>
<dbReference type="RefSeq" id="WP_013483646.1">
    <property type="nucleotide sequence ID" value="NC_014824.1"/>
</dbReference>
<geneLocation type="plasmid" evidence="1 2">
    <name>pRUMAL01</name>
</geneLocation>